<reference evidence="5 6" key="1">
    <citation type="journal article" date="2021" name="ISME Commun">
        <title>Automated analysis of genomic sequences facilitates high-throughput and comprehensive description of bacteria.</title>
        <authorList>
            <person name="Hitch T.C.A."/>
        </authorList>
    </citation>
    <scope>NUCLEOTIDE SEQUENCE [LARGE SCALE GENOMIC DNA]</scope>
    <source>
        <strain evidence="5 6">Sanger_23</strain>
    </source>
</reference>
<gene>
    <name evidence="5" type="ORF">OCV61_12905</name>
</gene>
<proteinExistence type="inferred from homology"/>
<dbReference type="Gene3D" id="3.40.190.10">
    <property type="entry name" value="Periplasmic binding protein-like II"/>
    <property type="match status" value="2"/>
</dbReference>
<dbReference type="CDD" id="cd14750">
    <property type="entry name" value="PBP2_TMBP"/>
    <property type="match status" value="1"/>
</dbReference>
<accession>A0ABT2TVS8</accession>
<dbReference type="RefSeq" id="WP_158422134.1">
    <property type="nucleotide sequence ID" value="NZ_JAOQJL010000027.1"/>
</dbReference>
<keyword evidence="6" id="KW-1185">Reference proteome</keyword>
<sequence length="428" mass="46971">MKKTMLRRATALGVIAAMTASQSAFVFADEENASGDKITLTFAFDEGVGTPTEEAIKAFNESQDKIEVQSYHLPQDANNLHDDFVNKMVSEDTSIDVMALDVVYVAEFASAGWVEALDDLYTEDELSAYLDGTVEGAKYDGKLYAAPWFTNASALFYRTDVLEDLGITEVPTTYQGWIDVYEKLGEDSGIDYAFCYQGAQSEAMVCNWVEFLASFGASVLDEDGNPTCNTQEAIDATQLMHDYIGTYAPEGTTTYAETESQQVFQEGKALTCRTWSGTWNTFNDAEQSEVAGKVGMTMLPVYNEGDTAHSCLGGLDLAVNTYIDDEHKEAAKTFIKWLSSEEEEKAFCLSSSQPPTVKAVYSDADVLEQIPFYTDFYSIIETGKGRPSTPDYSLLSDAIQRNVHAALTGETPVEDALNALQEEAEGLQ</sequence>
<feature type="signal peptide" evidence="4">
    <location>
        <begin position="1"/>
        <end position="28"/>
    </location>
</feature>
<comment type="similarity">
    <text evidence="1">Belongs to the bacterial solute-binding protein 1 family.</text>
</comment>
<keyword evidence="2" id="KW-0813">Transport</keyword>
<name>A0ABT2TVS8_9FIRM</name>
<dbReference type="PANTHER" id="PTHR43649">
    <property type="entry name" value="ARABINOSE-BINDING PROTEIN-RELATED"/>
    <property type="match status" value="1"/>
</dbReference>
<feature type="chain" id="PRO_5045878507" evidence="4">
    <location>
        <begin position="29"/>
        <end position="428"/>
    </location>
</feature>
<dbReference type="InterPro" id="IPR006059">
    <property type="entry name" value="SBP"/>
</dbReference>
<evidence type="ECO:0000256" key="4">
    <source>
        <dbReference type="SAM" id="SignalP"/>
    </source>
</evidence>
<dbReference type="EMBL" id="JAOQJL010000027">
    <property type="protein sequence ID" value="MCU6766305.1"/>
    <property type="molecule type" value="Genomic_DNA"/>
</dbReference>
<evidence type="ECO:0000256" key="1">
    <source>
        <dbReference type="ARBA" id="ARBA00008520"/>
    </source>
</evidence>
<organism evidence="5 6">
    <name type="scientific">Blautia ammoniilytica</name>
    <dbReference type="NCBI Taxonomy" id="2981782"/>
    <lineage>
        <taxon>Bacteria</taxon>
        <taxon>Bacillati</taxon>
        <taxon>Bacillota</taxon>
        <taxon>Clostridia</taxon>
        <taxon>Lachnospirales</taxon>
        <taxon>Lachnospiraceae</taxon>
        <taxon>Blautia</taxon>
    </lineage>
</organism>
<dbReference type="Pfam" id="PF01547">
    <property type="entry name" value="SBP_bac_1"/>
    <property type="match status" value="1"/>
</dbReference>
<comment type="caution">
    <text evidence="5">The sequence shown here is derived from an EMBL/GenBank/DDBJ whole genome shotgun (WGS) entry which is preliminary data.</text>
</comment>
<dbReference type="Proteomes" id="UP001652409">
    <property type="component" value="Unassembled WGS sequence"/>
</dbReference>
<protein>
    <submittedName>
        <fullName evidence="5">ABC transporter substrate-binding protein</fullName>
    </submittedName>
</protein>
<dbReference type="SUPFAM" id="SSF53850">
    <property type="entry name" value="Periplasmic binding protein-like II"/>
    <property type="match status" value="1"/>
</dbReference>
<evidence type="ECO:0000313" key="5">
    <source>
        <dbReference type="EMBL" id="MCU6766305.1"/>
    </source>
</evidence>
<evidence type="ECO:0000256" key="3">
    <source>
        <dbReference type="ARBA" id="ARBA00022729"/>
    </source>
</evidence>
<dbReference type="PANTHER" id="PTHR43649:SF34">
    <property type="entry name" value="ABC TRANSPORTER PERIPLASMIC-BINDING PROTEIN YCJN-RELATED"/>
    <property type="match status" value="1"/>
</dbReference>
<evidence type="ECO:0000256" key="2">
    <source>
        <dbReference type="ARBA" id="ARBA00022448"/>
    </source>
</evidence>
<dbReference type="InterPro" id="IPR050490">
    <property type="entry name" value="Bact_solute-bd_prot1"/>
</dbReference>
<keyword evidence="3 4" id="KW-0732">Signal</keyword>
<evidence type="ECO:0000313" key="6">
    <source>
        <dbReference type="Proteomes" id="UP001652409"/>
    </source>
</evidence>